<evidence type="ECO:0000313" key="7">
    <source>
        <dbReference type="Proteomes" id="UP000008130"/>
    </source>
</evidence>
<accession>F2IYL3</accession>
<protein>
    <submittedName>
        <fullName evidence="6">Efflux transporter, RND family, MFP subunit</fullName>
    </submittedName>
</protein>
<dbReference type="PATRIC" id="fig|991905.3.peg.1049"/>
<dbReference type="HOGENOM" id="CLU_018816_14_5_5"/>
<dbReference type="PANTHER" id="PTHR32347:SF29">
    <property type="entry name" value="UPF0194 MEMBRANE PROTEIN YBHG"/>
    <property type="match status" value="1"/>
</dbReference>
<keyword evidence="7" id="KW-1185">Reference proteome</keyword>
<dbReference type="AlphaFoldDB" id="F2IYL3"/>
<feature type="coiled-coil region" evidence="3">
    <location>
        <begin position="124"/>
        <end position="175"/>
    </location>
</feature>
<dbReference type="InterPro" id="IPR050465">
    <property type="entry name" value="UPF0194_transport"/>
</dbReference>
<dbReference type="Proteomes" id="UP000008130">
    <property type="component" value="Chromosome"/>
</dbReference>
<dbReference type="Gene3D" id="2.40.420.20">
    <property type="match status" value="1"/>
</dbReference>
<comment type="subcellular location">
    <subcellularLocation>
        <location evidence="1">Cell envelope</location>
    </subcellularLocation>
</comment>
<evidence type="ECO:0000256" key="1">
    <source>
        <dbReference type="ARBA" id="ARBA00004196"/>
    </source>
</evidence>
<dbReference type="OrthoDB" id="9791520at2"/>
<dbReference type="Gene3D" id="2.40.50.100">
    <property type="match status" value="1"/>
</dbReference>
<dbReference type="GO" id="GO:0030313">
    <property type="term" value="C:cell envelope"/>
    <property type="evidence" value="ECO:0007669"/>
    <property type="project" value="UniProtKB-SubCell"/>
</dbReference>
<dbReference type="PANTHER" id="PTHR32347">
    <property type="entry name" value="EFFLUX SYSTEM COMPONENT YKNX-RELATED"/>
    <property type="match status" value="1"/>
</dbReference>
<dbReference type="Pfam" id="PF25876">
    <property type="entry name" value="HH_MFP_RND"/>
    <property type="match status" value="1"/>
</dbReference>
<feature type="domain" description="Multidrug resistance protein MdtA-like alpha-helical hairpin" evidence="4">
    <location>
        <begin position="119"/>
        <end position="183"/>
    </location>
</feature>
<evidence type="ECO:0000256" key="3">
    <source>
        <dbReference type="SAM" id="Coils"/>
    </source>
</evidence>
<dbReference type="KEGG" id="pgv:SL003B_1031"/>
<reference evidence="6 7" key="1">
    <citation type="journal article" date="2011" name="J. Bacteriol.">
        <title>Complete genome sequence of Polymorphum gilvum SL003B-26A1T, a crude oil-degrading bacterium from oil-polluted saline soil.</title>
        <authorList>
            <person name="Li S.G."/>
            <person name="Tang Y.Q."/>
            <person name="Nie Y."/>
            <person name="Cai M."/>
            <person name="Wu X.L."/>
        </authorList>
    </citation>
    <scope>NUCLEOTIDE SEQUENCE [LARGE SCALE GENOMIC DNA]</scope>
    <source>
        <strain evidence="7">LMG 25793 / CGMCC 1.9160 / SL003B-26A1</strain>
    </source>
</reference>
<sequence>MRVALRRILLWGTLAAVSAAGVAYMMWPRPIPVDLAVVAEGPLRVTVDEEGRTRIRDIYEVSAPVAGRLLRIGLRAGDDVEADRTLIAELQPIDPGFRDLRTEAELRAAVQAAIAGLDLARANVERSYAQLAFAEADLQRAEQLAGRGTVSTRQLEEAQLAVRTAKAEVAQAEATAEMRKHELERSRSLLLSPVDAIGRRGDCPCVPVYSPVDGKVLRVLQESEVVVEAGATLVEIGDPRNLEIVIDLLSADAVKVEPGQRVILESWGGQSALNGVVTRIEPFGFTKVSALGIEEQRVNVRVALTDPSEAYARLAHGFRVEAAIVQWEADRVLKLPLTALFRRDGQWTVFAVVDGRARERRVEIGHGNGLEVEILSGLAAGDTVIVHPSDRVVDGIAVVERQLER</sequence>
<dbReference type="InterPro" id="IPR058624">
    <property type="entry name" value="MdtA-like_HH"/>
</dbReference>
<dbReference type="Gene3D" id="1.10.287.470">
    <property type="entry name" value="Helix hairpin bin"/>
    <property type="match status" value="1"/>
</dbReference>
<gene>
    <name evidence="6" type="ordered locus">SL003B_1031</name>
</gene>
<evidence type="ECO:0000313" key="6">
    <source>
        <dbReference type="EMBL" id="ADZ69460.1"/>
    </source>
</evidence>
<evidence type="ECO:0000259" key="4">
    <source>
        <dbReference type="Pfam" id="PF25876"/>
    </source>
</evidence>
<dbReference type="SUPFAM" id="SSF56954">
    <property type="entry name" value="Outer membrane efflux proteins (OEP)"/>
    <property type="match status" value="1"/>
</dbReference>
<dbReference type="EMBL" id="CP002568">
    <property type="protein sequence ID" value="ADZ69460.1"/>
    <property type="molecule type" value="Genomic_DNA"/>
</dbReference>
<name>F2IYL3_POLGS</name>
<dbReference type="eggNOG" id="COG0845">
    <property type="taxonomic scope" value="Bacteria"/>
</dbReference>
<dbReference type="RefSeq" id="WP_013651778.1">
    <property type="nucleotide sequence ID" value="NC_015259.1"/>
</dbReference>
<dbReference type="STRING" id="991905.SL003B_1031"/>
<dbReference type="Gene3D" id="2.40.30.170">
    <property type="match status" value="1"/>
</dbReference>
<dbReference type="InterPro" id="IPR058637">
    <property type="entry name" value="YknX-like_C"/>
</dbReference>
<evidence type="ECO:0000259" key="5">
    <source>
        <dbReference type="Pfam" id="PF25989"/>
    </source>
</evidence>
<organism evidence="6 7">
    <name type="scientific">Polymorphum gilvum (strain LMG 25793 / CGMCC 1.9160 / SL003B-26A1)</name>
    <dbReference type="NCBI Taxonomy" id="991905"/>
    <lineage>
        <taxon>Bacteria</taxon>
        <taxon>Pseudomonadati</taxon>
        <taxon>Pseudomonadota</taxon>
        <taxon>Alphaproteobacteria</taxon>
        <taxon>Rhodobacterales</taxon>
        <taxon>Paracoccaceae</taxon>
        <taxon>Polymorphum</taxon>
    </lineage>
</organism>
<dbReference type="Pfam" id="PF25989">
    <property type="entry name" value="YknX_C"/>
    <property type="match status" value="1"/>
</dbReference>
<proteinExistence type="predicted"/>
<keyword evidence="2 3" id="KW-0175">Coiled coil</keyword>
<evidence type="ECO:0000256" key="2">
    <source>
        <dbReference type="ARBA" id="ARBA00023054"/>
    </source>
</evidence>
<feature type="domain" description="YknX-like C-terminal permuted SH3-like" evidence="5">
    <location>
        <begin position="332"/>
        <end position="398"/>
    </location>
</feature>